<dbReference type="EMBL" id="VVXH01000024">
    <property type="protein sequence ID" value="KAA2375259.1"/>
    <property type="molecule type" value="Genomic_DNA"/>
</dbReference>
<sequence>MAQVALLTKGIVYDTSRQVVTLHQVVERFMLGDSLCEKCIVTEIMFDEHAGYTYTLIGLKSLRNFRTRFIFDEHESASGFFADLAYPTFLAAEQVEEVISRAAAAEKQRREEAAIAQQRLHRGALVVDYSAKALAIFTDEPSDVSVLERIKAKRNSSLTYQGRKVAGWIFPKYRQAQLAAVMSL</sequence>
<protein>
    <submittedName>
        <fullName evidence="1">Uncharacterized protein</fullName>
    </submittedName>
</protein>
<organism evidence="1 2">
    <name type="scientific">Alistipes onderdonkii</name>
    <dbReference type="NCBI Taxonomy" id="328813"/>
    <lineage>
        <taxon>Bacteria</taxon>
        <taxon>Pseudomonadati</taxon>
        <taxon>Bacteroidota</taxon>
        <taxon>Bacteroidia</taxon>
        <taxon>Bacteroidales</taxon>
        <taxon>Rikenellaceae</taxon>
        <taxon>Alistipes</taxon>
    </lineage>
</organism>
<dbReference type="Proteomes" id="UP000322940">
    <property type="component" value="Unassembled WGS sequence"/>
</dbReference>
<gene>
    <name evidence="1" type="ORF">F2Y10_15340</name>
</gene>
<dbReference type="RefSeq" id="WP_130066040.1">
    <property type="nucleotide sequence ID" value="NZ_DAWDON010000064.1"/>
</dbReference>
<reference evidence="1 2" key="1">
    <citation type="journal article" date="2019" name="Nat. Med.">
        <title>A library of human gut bacterial isolates paired with longitudinal multiomics data enables mechanistic microbiome research.</title>
        <authorList>
            <person name="Poyet M."/>
            <person name="Groussin M."/>
            <person name="Gibbons S.M."/>
            <person name="Avila-Pacheco J."/>
            <person name="Jiang X."/>
            <person name="Kearney S.M."/>
            <person name="Perrotta A.R."/>
            <person name="Berdy B."/>
            <person name="Zhao S."/>
            <person name="Lieberman T.D."/>
            <person name="Swanson P.K."/>
            <person name="Smith M."/>
            <person name="Roesemann S."/>
            <person name="Alexander J.E."/>
            <person name="Rich S.A."/>
            <person name="Livny J."/>
            <person name="Vlamakis H."/>
            <person name="Clish C."/>
            <person name="Bullock K."/>
            <person name="Deik A."/>
            <person name="Scott J."/>
            <person name="Pierce K.A."/>
            <person name="Xavier R.J."/>
            <person name="Alm E.J."/>
        </authorList>
    </citation>
    <scope>NUCLEOTIDE SEQUENCE [LARGE SCALE GENOMIC DNA]</scope>
    <source>
        <strain evidence="1 2">BIOML-A266</strain>
    </source>
</reference>
<evidence type="ECO:0000313" key="1">
    <source>
        <dbReference type="EMBL" id="KAA2375259.1"/>
    </source>
</evidence>
<proteinExistence type="predicted"/>
<dbReference type="AlphaFoldDB" id="A0A5B3GRQ9"/>
<name>A0A5B3GRQ9_9BACT</name>
<accession>A0A5B3GRQ9</accession>
<comment type="caution">
    <text evidence="1">The sequence shown here is derived from an EMBL/GenBank/DDBJ whole genome shotgun (WGS) entry which is preliminary data.</text>
</comment>
<evidence type="ECO:0000313" key="2">
    <source>
        <dbReference type="Proteomes" id="UP000322940"/>
    </source>
</evidence>